<dbReference type="SFLD" id="SFLDG01135">
    <property type="entry name" value="C1.5.6:_HAD__Beta-PGM__Phospha"/>
    <property type="match status" value="1"/>
</dbReference>
<evidence type="ECO:0000256" key="3">
    <source>
        <dbReference type="ARBA" id="ARBA00022723"/>
    </source>
</evidence>
<dbReference type="GO" id="GO:0046872">
    <property type="term" value="F:metal ion binding"/>
    <property type="evidence" value="ECO:0007669"/>
    <property type="project" value="UniProtKB-KW"/>
</dbReference>
<dbReference type="InterPro" id="IPR051600">
    <property type="entry name" value="Beta-PGM-like"/>
</dbReference>
<dbReference type="EMBL" id="CP019082">
    <property type="protein sequence ID" value="APW62340.1"/>
    <property type="molecule type" value="Genomic_DNA"/>
</dbReference>
<protein>
    <submittedName>
        <fullName evidence="6">Phosphorylated carbohydrates phosphatase</fullName>
        <ecNumber evidence="6">3.1.3.-</ecNumber>
    </submittedName>
</protein>
<dbReference type="KEGG" id="pbor:BSF38_03879"/>
<dbReference type="InterPro" id="IPR023198">
    <property type="entry name" value="PGP-like_dom2"/>
</dbReference>
<accession>A0A1U7CTR3</accession>
<name>A0A1U7CTR3_9BACT</name>
<dbReference type="InterPro" id="IPR006439">
    <property type="entry name" value="HAD-SF_hydro_IA"/>
</dbReference>
<keyword evidence="5" id="KW-0119">Carbohydrate metabolism</keyword>
<evidence type="ECO:0000313" key="6">
    <source>
        <dbReference type="EMBL" id="APW62340.1"/>
    </source>
</evidence>
<dbReference type="AlphaFoldDB" id="A0A1U7CTR3"/>
<dbReference type="Pfam" id="PF00702">
    <property type="entry name" value="Hydrolase"/>
    <property type="match status" value="1"/>
</dbReference>
<dbReference type="PANTHER" id="PTHR46193">
    <property type="entry name" value="6-PHOSPHOGLUCONATE PHOSPHATASE"/>
    <property type="match status" value="1"/>
</dbReference>
<dbReference type="GO" id="GO:0016787">
    <property type="term" value="F:hydrolase activity"/>
    <property type="evidence" value="ECO:0007669"/>
    <property type="project" value="UniProtKB-KW"/>
</dbReference>
<sequence>MTDSDSTGPKTSAFPIAGVIFDMDGVLLESEPFIAAAAVKMFAEKGVTVIPEEFRPFIGTGEDRFLGGVAEARGVTLDMPRDKVRTYAIYLDLIAGRLEALPGVERFLTECRRRGLKTAVASSADRMKVEGNLKEIHLPASSFQAIVVGEDVINKKPAPDIFLEAARRLGLDPRACLVVEDAVSGVAAARAAGARCLGLTTSFAAEFLMAAGADWTAANLEAAPFDVLD</sequence>
<comment type="similarity">
    <text evidence="2">Belongs to the HAD-like hydrolase superfamily. CbbY/CbbZ/Gph/YieH family.</text>
</comment>
<dbReference type="InterPro" id="IPR036412">
    <property type="entry name" value="HAD-like_sf"/>
</dbReference>
<evidence type="ECO:0000256" key="2">
    <source>
        <dbReference type="ARBA" id="ARBA00006171"/>
    </source>
</evidence>
<dbReference type="Proteomes" id="UP000186309">
    <property type="component" value="Chromosome"/>
</dbReference>
<reference evidence="7" key="1">
    <citation type="submission" date="2016-12" db="EMBL/GenBank/DDBJ databases">
        <title>Comparative genomics of four Isosphaeraceae planctomycetes: a common pool of plasmids and glycoside hydrolase genes.</title>
        <authorList>
            <person name="Ivanova A."/>
        </authorList>
    </citation>
    <scope>NUCLEOTIDE SEQUENCE [LARGE SCALE GENOMIC DNA]</scope>
    <source>
        <strain evidence="7">PX4</strain>
    </source>
</reference>
<keyword evidence="3" id="KW-0479">Metal-binding</keyword>
<keyword evidence="4" id="KW-0460">Magnesium</keyword>
<dbReference type="NCBIfam" id="TIGR01509">
    <property type="entry name" value="HAD-SF-IA-v3"/>
    <property type="match status" value="1"/>
</dbReference>
<gene>
    <name evidence="6" type="ORF">BSF38_03879</name>
</gene>
<dbReference type="Gene3D" id="1.10.150.240">
    <property type="entry name" value="Putative phosphatase, domain 2"/>
    <property type="match status" value="1"/>
</dbReference>
<dbReference type="STRING" id="1387353.BSF38_03879"/>
<proteinExistence type="inferred from homology"/>
<dbReference type="CDD" id="cd07505">
    <property type="entry name" value="HAD_BPGM-like"/>
    <property type="match status" value="1"/>
</dbReference>
<dbReference type="SUPFAM" id="SSF56784">
    <property type="entry name" value="HAD-like"/>
    <property type="match status" value="1"/>
</dbReference>
<comment type="cofactor">
    <cofactor evidence="1">
        <name>Mg(2+)</name>
        <dbReference type="ChEBI" id="CHEBI:18420"/>
    </cofactor>
</comment>
<organism evidence="6 7">
    <name type="scientific">Paludisphaera borealis</name>
    <dbReference type="NCBI Taxonomy" id="1387353"/>
    <lineage>
        <taxon>Bacteria</taxon>
        <taxon>Pseudomonadati</taxon>
        <taxon>Planctomycetota</taxon>
        <taxon>Planctomycetia</taxon>
        <taxon>Isosphaerales</taxon>
        <taxon>Isosphaeraceae</taxon>
        <taxon>Paludisphaera</taxon>
    </lineage>
</organism>
<dbReference type="RefSeq" id="WP_210405623.1">
    <property type="nucleotide sequence ID" value="NZ_CP019082.1"/>
</dbReference>
<evidence type="ECO:0000313" key="7">
    <source>
        <dbReference type="Proteomes" id="UP000186309"/>
    </source>
</evidence>
<evidence type="ECO:0000256" key="4">
    <source>
        <dbReference type="ARBA" id="ARBA00022842"/>
    </source>
</evidence>
<dbReference type="PANTHER" id="PTHR46193:SF18">
    <property type="entry name" value="HEXITOL PHOSPHATASE B"/>
    <property type="match status" value="1"/>
</dbReference>
<dbReference type="EC" id="3.1.3.-" evidence="6"/>
<evidence type="ECO:0000256" key="1">
    <source>
        <dbReference type="ARBA" id="ARBA00001946"/>
    </source>
</evidence>
<keyword evidence="6" id="KW-0378">Hydrolase</keyword>
<dbReference type="InterPro" id="IPR023214">
    <property type="entry name" value="HAD_sf"/>
</dbReference>
<dbReference type="SFLD" id="SFLDG01129">
    <property type="entry name" value="C1.5:_HAD__Beta-PGM__Phosphata"/>
    <property type="match status" value="1"/>
</dbReference>
<dbReference type="PRINTS" id="PR00413">
    <property type="entry name" value="HADHALOGNASE"/>
</dbReference>
<keyword evidence="7" id="KW-1185">Reference proteome</keyword>
<dbReference type="Gene3D" id="3.40.50.1000">
    <property type="entry name" value="HAD superfamily/HAD-like"/>
    <property type="match status" value="1"/>
</dbReference>
<evidence type="ECO:0000256" key="5">
    <source>
        <dbReference type="ARBA" id="ARBA00023277"/>
    </source>
</evidence>
<dbReference type="SFLD" id="SFLDS00003">
    <property type="entry name" value="Haloacid_Dehalogenase"/>
    <property type="match status" value="1"/>
</dbReference>